<dbReference type="KEGG" id="mmad:MMJJ_06810"/>
<protein>
    <submittedName>
        <fullName evidence="1">Uncharacterized protein</fullName>
    </submittedName>
</protein>
<gene>
    <name evidence="1" type="ORF">MMJJ_06810</name>
</gene>
<evidence type="ECO:0000313" key="2">
    <source>
        <dbReference type="Proteomes" id="UP000239462"/>
    </source>
</evidence>
<sequence>MESSEKLEEYKRITDEQQKLQFELIKEGVPVEVLNRIFNDARSKNSHIPYM</sequence>
<dbReference type="RefSeq" id="WP_158658968.1">
    <property type="nucleotide sequence ID" value="NZ_CP026606.1"/>
</dbReference>
<dbReference type="GeneID" id="43521502"/>
<organism evidence="1 2">
    <name type="scientific">Methanococcus maripaludis</name>
    <name type="common">Methanococcus deltae</name>
    <dbReference type="NCBI Taxonomy" id="39152"/>
    <lineage>
        <taxon>Archaea</taxon>
        <taxon>Methanobacteriati</taxon>
        <taxon>Methanobacteriota</taxon>
        <taxon>Methanomada group</taxon>
        <taxon>Methanococci</taxon>
        <taxon>Methanococcales</taxon>
        <taxon>Methanococcaceae</taxon>
        <taxon>Methanococcus</taxon>
    </lineage>
</organism>
<dbReference type="Proteomes" id="UP000239462">
    <property type="component" value="Chromosome"/>
</dbReference>
<evidence type="ECO:0000313" key="1">
    <source>
        <dbReference type="EMBL" id="AVB76095.1"/>
    </source>
</evidence>
<accession>A0A2L1C9Q9</accession>
<proteinExistence type="predicted"/>
<dbReference type="EMBL" id="CP026606">
    <property type="protein sequence ID" value="AVB76095.1"/>
    <property type="molecule type" value="Genomic_DNA"/>
</dbReference>
<name>A0A2L1C9Q9_METMI</name>
<reference evidence="2" key="1">
    <citation type="journal article" date="2018" name="Genome Announc.">
        <title>Complete Genome Sequence of the Methanococcus maripaludis Type Strain JJ (DSM 2067), a Model for Selenoprotein Synthesis in Archaea.</title>
        <authorList>
            <person name="Poehlein A."/>
            <person name="Heym D."/>
            <person name="Quitzke V."/>
            <person name="Fersch J."/>
            <person name="Daniel R."/>
            <person name="Rother M."/>
        </authorList>
    </citation>
    <scope>NUCLEOTIDE SEQUENCE [LARGE SCALE GENOMIC DNA]</scope>
    <source>
        <strain evidence="2">DSM 2067</strain>
    </source>
</reference>
<dbReference type="AlphaFoldDB" id="A0A2L1C9Q9"/>